<name>A0A1B0G990_GLOMM</name>
<feature type="coiled-coil region" evidence="1">
    <location>
        <begin position="56"/>
        <end position="83"/>
    </location>
</feature>
<feature type="transmembrane region" description="Helical" evidence="2">
    <location>
        <begin position="116"/>
        <end position="134"/>
    </location>
</feature>
<evidence type="ECO:0000256" key="2">
    <source>
        <dbReference type="SAM" id="Phobius"/>
    </source>
</evidence>
<dbReference type="VEuPathDB" id="VectorBase:GMOY009877"/>
<keyword evidence="2" id="KW-0472">Membrane</keyword>
<dbReference type="EMBL" id="CCAG010001933">
    <property type="status" value="NOT_ANNOTATED_CDS"/>
    <property type="molecule type" value="Genomic_DNA"/>
</dbReference>
<dbReference type="AlphaFoldDB" id="A0A1B0G990"/>
<evidence type="ECO:0000313" key="4">
    <source>
        <dbReference type="Proteomes" id="UP000092444"/>
    </source>
</evidence>
<accession>A0A1B0G990</accession>
<dbReference type="EnsemblMetazoa" id="GMOY009877-RA">
    <property type="protein sequence ID" value="GMOY009877-PA"/>
    <property type="gene ID" value="GMOY009877"/>
</dbReference>
<proteinExistence type="predicted"/>
<keyword evidence="4" id="KW-1185">Reference proteome</keyword>
<dbReference type="STRING" id="37546.A0A1B0G990"/>
<protein>
    <submittedName>
        <fullName evidence="3">Uncharacterized protein</fullName>
    </submittedName>
</protein>
<keyword evidence="2" id="KW-1133">Transmembrane helix</keyword>
<feature type="transmembrane region" description="Helical" evidence="2">
    <location>
        <begin position="20"/>
        <end position="43"/>
    </location>
</feature>
<evidence type="ECO:0000256" key="1">
    <source>
        <dbReference type="SAM" id="Coils"/>
    </source>
</evidence>
<reference evidence="3" key="1">
    <citation type="submission" date="2020-05" db="UniProtKB">
        <authorList>
            <consortium name="EnsemblMetazoa"/>
        </authorList>
    </citation>
    <scope>IDENTIFICATION</scope>
    <source>
        <strain evidence="3">Yale</strain>
    </source>
</reference>
<sequence length="140" mass="15840">MDSISIANNSLFSVNGRRCLIIALFGIFGLTIAYYVFQTIVFVQIKDVLKSLDGDFARMMKEIHSLRQNVTMLETETESLKRNNSSMWEKIKTALAETKAAAAVKSNAFAWHKSQCFNVAYIFIPMVLLMIPSMRADAYL</sequence>
<dbReference type="Proteomes" id="UP000092444">
    <property type="component" value="Unassembled WGS sequence"/>
</dbReference>
<organism evidence="3 4">
    <name type="scientific">Glossina morsitans morsitans</name>
    <name type="common">Savannah tsetse fly</name>
    <dbReference type="NCBI Taxonomy" id="37546"/>
    <lineage>
        <taxon>Eukaryota</taxon>
        <taxon>Metazoa</taxon>
        <taxon>Ecdysozoa</taxon>
        <taxon>Arthropoda</taxon>
        <taxon>Hexapoda</taxon>
        <taxon>Insecta</taxon>
        <taxon>Pterygota</taxon>
        <taxon>Neoptera</taxon>
        <taxon>Endopterygota</taxon>
        <taxon>Diptera</taxon>
        <taxon>Brachycera</taxon>
        <taxon>Muscomorpha</taxon>
        <taxon>Hippoboscoidea</taxon>
        <taxon>Glossinidae</taxon>
        <taxon>Glossina</taxon>
    </lineage>
</organism>
<keyword evidence="1" id="KW-0175">Coiled coil</keyword>
<keyword evidence="2" id="KW-0812">Transmembrane</keyword>
<evidence type="ECO:0000313" key="3">
    <source>
        <dbReference type="EnsemblMetazoa" id="GMOY009877-PA"/>
    </source>
</evidence>